<dbReference type="RefSeq" id="WP_194977778.1">
    <property type="nucleotide sequence ID" value="NZ_JADMKS010000003.1"/>
</dbReference>
<dbReference type="EMBL" id="JADMKS010000003">
    <property type="protein sequence ID" value="MBF6636469.1"/>
    <property type="molecule type" value="Genomic_DNA"/>
</dbReference>
<comment type="caution">
    <text evidence="1">The sequence shown here is derived from an EMBL/GenBank/DDBJ whole genome shotgun (WGS) entry which is preliminary data.</text>
</comment>
<evidence type="ECO:0000313" key="1">
    <source>
        <dbReference type="EMBL" id="MBF6636469.1"/>
    </source>
</evidence>
<dbReference type="Proteomes" id="UP000705283">
    <property type="component" value="Unassembled WGS sequence"/>
</dbReference>
<reference evidence="1" key="2">
    <citation type="submission" date="2022-09" db="EMBL/GenBank/DDBJ databases">
        <title>Rouxiella aceris sp. nov., isolated from tree sap and emended description of the genus Rhouxiella.</title>
        <authorList>
            <person name="Kim I.S."/>
        </authorList>
    </citation>
    <scope>NUCLEOTIDE SEQUENCE</scope>
    <source>
        <strain evidence="1">SAP-2</strain>
    </source>
</reference>
<reference evidence="1" key="1">
    <citation type="submission" date="2020-11" db="EMBL/GenBank/DDBJ databases">
        <authorList>
            <person name="Lee S.D."/>
        </authorList>
    </citation>
    <scope>NUCLEOTIDE SEQUENCE</scope>
    <source>
        <strain evidence="1">SAP-2</strain>
    </source>
</reference>
<dbReference type="Pfam" id="PF06718">
    <property type="entry name" value="DUF1203"/>
    <property type="match status" value="1"/>
</dbReference>
<sequence length="155" mass="17682">MSFIISGLDGNNFQHLYGLSDNELKVYGAVRFTVDKRPSYPDRITLTDIPVGEHAILLNHTYLDSRSPYRGMHAIFIWEGKIEPTVLIDEIPEVMHNRILSLRAFDENDMMIEGVISSSEDIKKTILDFLQLPEVKFILAHNAKQGCFSCRITRG</sequence>
<protein>
    <submittedName>
        <fullName evidence="1">DUF1203 domain-containing protein</fullName>
    </submittedName>
</protein>
<proteinExistence type="predicted"/>
<organism evidence="1 2">
    <name type="scientific">Rouxiella silvae</name>
    <dbReference type="NCBI Taxonomy" id="1646373"/>
    <lineage>
        <taxon>Bacteria</taxon>
        <taxon>Pseudomonadati</taxon>
        <taxon>Pseudomonadota</taxon>
        <taxon>Gammaproteobacteria</taxon>
        <taxon>Enterobacterales</taxon>
        <taxon>Yersiniaceae</taxon>
        <taxon>Rouxiella</taxon>
    </lineage>
</organism>
<gene>
    <name evidence="1" type="ORF">ITX54_07345</name>
</gene>
<name>A0AA40X1G4_9GAMM</name>
<dbReference type="AlphaFoldDB" id="A0AA40X1G4"/>
<dbReference type="InterPro" id="IPR009593">
    <property type="entry name" value="DUF1203"/>
</dbReference>
<accession>A0AA40X1G4</accession>
<evidence type="ECO:0000313" key="2">
    <source>
        <dbReference type="Proteomes" id="UP000705283"/>
    </source>
</evidence>
<dbReference type="PIRSF" id="PIRSF034110">
    <property type="entry name" value="DUF1203"/>
    <property type="match status" value="1"/>
</dbReference>